<feature type="region of interest" description="Disordered" evidence="1">
    <location>
        <begin position="1"/>
        <end position="57"/>
    </location>
</feature>
<evidence type="ECO:0000313" key="2">
    <source>
        <dbReference type="EMBL" id="MBB5511721.1"/>
    </source>
</evidence>
<dbReference type="EMBL" id="JACHDR010000001">
    <property type="protein sequence ID" value="MBB5511721.1"/>
    <property type="molecule type" value="Genomic_DNA"/>
</dbReference>
<gene>
    <name evidence="2" type="ORF">HD598_000408</name>
</gene>
<feature type="compositionally biased region" description="Polar residues" evidence="1">
    <location>
        <begin position="17"/>
        <end position="31"/>
    </location>
</feature>
<accession>A0A7W8TRR8</accession>
<reference evidence="2 3" key="1">
    <citation type="submission" date="2020-08" db="EMBL/GenBank/DDBJ databases">
        <title>Sequencing the genomes of 1000 actinobacteria strains.</title>
        <authorList>
            <person name="Klenk H.-P."/>
        </authorList>
    </citation>
    <scope>NUCLEOTIDE SEQUENCE [LARGE SCALE GENOMIC DNA]</scope>
    <source>
        <strain evidence="2 3">DSM 105783</strain>
    </source>
</reference>
<evidence type="ECO:0000313" key="3">
    <source>
        <dbReference type="Proteomes" id="UP000580797"/>
    </source>
</evidence>
<sequence length="57" mass="6121">MAPATTNATSNAPGNQAGEQFSPQTQSDGNQPPQPDALEENNDDSQVKTFQEYVRTP</sequence>
<feature type="compositionally biased region" description="Low complexity" evidence="1">
    <location>
        <begin position="1"/>
        <end position="13"/>
    </location>
</feature>
<dbReference type="AlphaFoldDB" id="A0A7W8TRR8"/>
<dbReference type="Proteomes" id="UP000580797">
    <property type="component" value="Unassembled WGS sequence"/>
</dbReference>
<comment type="caution">
    <text evidence="2">The sequence shown here is derived from an EMBL/GenBank/DDBJ whole genome shotgun (WGS) entry which is preliminary data.</text>
</comment>
<dbReference type="RefSeq" id="WP_221244571.1">
    <property type="nucleotide sequence ID" value="NZ_BAAARH010000018.1"/>
</dbReference>
<proteinExistence type="predicted"/>
<name>A0A7W8TRR8_9MICC</name>
<protein>
    <submittedName>
        <fullName evidence="2">Uncharacterized protein</fullName>
    </submittedName>
</protein>
<evidence type="ECO:0000256" key="1">
    <source>
        <dbReference type="SAM" id="MobiDB-lite"/>
    </source>
</evidence>
<organism evidence="2 3">
    <name type="scientific">Neomicrococcus aestuarii</name>
    <dbReference type="NCBI Taxonomy" id="556325"/>
    <lineage>
        <taxon>Bacteria</taxon>
        <taxon>Bacillati</taxon>
        <taxon>Actinomycetota</taxon>
        <taxon>Actinomycetes</taxon>
        <taxon>Micrococcales</taxon>
        <taxon>Micrococcaceae</taxon>
        <taxon>Neomicrococcus</taxon>
    </lineage>
</organism>